<evidence type="ECO:0000313" key="2">
    <source>
        <dbReference type="EMBL" id="AWY04878.1"/>
    </source>
</evidence>
<dbReference type="EMBL" id="MH271298">
    <property type="protein sequence ID" value="AWY04878.1"/>
    <property type="molecule type" value="Genomic_DNA"/>
</dbReference>
<feature type="transmembrane region" description="Helical" evidence="1">
    <location>
        <begin position="43"/>
        <end position="66"/>
    </location>
</feature>
<organism evidence="2 3">
    <name type="scientific">Microbacterium phage Floof</name>
    <dbReference type="NCBI Taxonomy" id="2201433"/>
    <lineage>
        <taxon>Viruses</taxon>
        <taxon>Duplodnaviria</taxon>
        <taxon>Heunggongvirae</taxon>
        <taxon>Uroviricota</taxon>
        <taxon>Caudoviricetes</taxon>
        <taxon>Casidaviridae</taxon>
        <taxon>Percivalvirus</taxon>
        <taxon>Percivalvirus floof</taxon>
    </lineage>
</organism>
<keyword evidence="1" id="KW-1133">Transmembrane helix</keyword>
<keyword evidence="3" id="KW-1185">Reference proteome</keyword>
<evidence type="ECO:0000313" key="3">
    <source>
        <dbReference type="Proteomes" id="UP000251585"/>
    </source>
</evidence>
<proteinExistence type="predicted"/>
<dbReference type="Proteomes" id="UP000251585">
    <property type="component" value="Segment"/>
</dbReference>
<keyword evidence="1" id="KW-0812">Transmembrane</keyword>
<sequence length="71" mass="7480">MIPSKRLGAAFVALMVLALLLSFTLYIGLPLLIGLLVFPALGFTGWALAGMVAAGFLAWWCVIGLLRAAFA</sequence>
<evidence type="ECO:0000256" key="1">
    <source>
        <dbReference type="SAM" id="Phobius"/>
    </source>
</evidence>
<keyword evidence="1" id="KW-0472">Membrane</keyword>
<reference evidence="3" key="1">
    <citation type="submission" date="2018-04" db="EMBL/GenBank/DDBJ databases">
        <authorList>
            <person name="Go L.Y."/>
            <person name="Mitchell J.A."/>
        </authorList>
    </citation>
    <scope>NUCLEOTIDE SEQUENCE [LARGE SCALE GENOMIC DNA]</scope>
</reference>
<name>A0A2Z4Q5P6_9CAUD</name>
<gene>
    <name evidence="2" type="primary">42</name>
    <name evidence="2" type="ORF">PBI_FLOOF_42</name>
</gene>
<accession>A0A2Z4Q5P6</accession>
<feature type="transmembrane region" description="Helical" evidence="1">
    <location>
        <begin position="7"/>
        <end position="37"/>
    </location>
</feature>
<protein>
    <submittedName>
        <fullName evidence="2">Uncharacterized protein</fullName>
    </submittedName>
</protein>